<dbReference type="Gene3D" id="3.90.1180.10">
    <property type="entry name" value="Ribosomal protein L13"/>
    <property type="match status" value="1"/>
</dbReference>
<evidence type="ECO:0000256" key="5">
    <source>
        <dbReference type="SAM" id="MobiDB-lite"/>
    </source>
</evidence>
<keyword evidence="2 4" id="KW-0689">Ribosomal protein</keyword>
<name>A0ABY8TSH1_TETOB</name>
<proteinExistence type="inferred from homology"/>
<dbReference type="InterPro" id="IPR005822">
    <property type="entry name" value="Ribosomal_uL13"/>
</dbReference>
<dbReference type="PANTHER" id="PTHR11545">
    <property type="entry name" value="RIBOSOMAL PROTEIN L13"/>
    <property type="match status" value="1"/>
</dbReference>
<dbReference type="InterPro" id="IPR023563">
    <property type="entry name" value="Ribosomal_uL13_CS"/>
</dbReference>
<evidence type="ECO:0000256" key="1">
    <source>
        <dbReference type="ARBA" id="ARBA00006227"/>
    </source>
</evidence>
<accession>A0ABY8TSH1</accession>
<keyword evidence="3 4" id="KW-0687">Ribonucleoprotein</keyword>
<comment type="similarity">
    <text evidence="1 4">Belongs to the universal ribosomal protein uL13 family.</text>
</comment>
<evidence type="ECO:0000256" key="4">
    <source>
        <dbReference type="RuleBase" id="RU003877"/>
    </source>
</evidence>
<dbReference type="Proteomes" id="UP001244341">
    <property type="component" value="Chromosome 3b"/>
</dbReference>
<dbReference type="InterPro" id="IPR005823">
    <property type="entry name" value="Ribosomal_uL13_bac-type"/>
</dbReference>
<dbReference type="InterPro" id="IPR036899">
    <property type="entry name" value="Ribosomal_uL13_sf"/>
</dbReference>
<evidence type="ECO:0000313" key="7">
    <source>
        <dbReference type="Proteomes" id="UP001244341"/>
    </source>
</evidence>
<gene>
    <name evidence="6" type="ORF">OEZ85_012034</name>
</gene>
<dbReference type="HAMAP" id="MF_01366">
    <property type="entry name" value="Ribosomal_uL13"/>
    <property type="match status" value="1"/>
</dbReference>
<dbReference type="PANTHER" id="PTHR11545:SF41">
    <property type="entry name" value="50S RIBOSOMAL PROTEIN L13, CHLOROPLASTIC"/>
    <property type="match status" value="1"/>
</dbReference>
<reference evidence="6 7" key="1">
    <citation type="submission" date="2023-05" db="EMBL/GenBank/DDBJ databases">
        <title>A 100% complete, gapless, phased diploid assembly of the Scenedesmus obliquus UTEX 3031 genome.</title>
        <authorList>
            <person name="Biondi T.C."/>
            <person name="Hanschen E.R."/>
            <person name="Kwon T."/>
            <person name="Eng W."/>
            <person name="Kruse C.P.S."/>
            <person name="Koehler S.I."/>
            <person name="Kunde Y."/>
            <person name="Gleasner C.D."/>
            <person name="You Mak K.T."/>
            <person name="Polle J."/>
            <person name="Hovde B.T."/>
            <person name="Starkenburg S.R."/>
        </authorList>
    </citation>
    <scope>NUCLEOTIDE SEQUENCE [LARGE SCALE GENOMIC DNA]</scope>
    <source>
        <strain evidence="6 7">DOE0152z</strain>
    </source>
</reference>
<dbReference type="NCBIfam" id="TIGR01066">
    <property type="entry name" value="rplM_bact"/>
    <property type="match status" value="1"/>
</dbReference>
<evidence type="ECO:0000256" key="3">
    <source>
        <dbReference type="ARBA" id="ARBA00023274"/>
    </source>
</evidence>
<dbReference type="CDD" id="cd00392">
    <property type="entry name" value="Ribosomal_L13"/>
    <property type="match status" value="1"/>
</dbReference>
<evidence type="ECO:0008006" key="8">
    <source>
        <dbReference type="Google" id="ProtNLM"/>
    </source>
</evidence>
<dbReference type="EMBL" id="CP126210">
    <property type="protein sequence ID" value="WIA11952.1"/>
    <property type="molecule type" value="Genomic_DNA"/>
</dbReference>
<evidence type="ECO:0000313" key="6">
    <source>
        <dbReference type="EMBL" id="WIA11952.1"/>
    </source>
</evidence>
<feature type="compositionally biased region" description="Basic and acidic residues" evidence="5">
    <location>
        <begin position="210"/>
        <end position="220"/>
    </location>
</feature>
<keyword evidence="7" id="KW-1185">Reference proteome</keyword>
<evidence type="ECO:0000256" key="2">
    <source>
        <dbReference type="ARBA" id="ARBA00022980"/>
    </source>
</evidence>
<sequence>MLARQQLAGRTTGRRAAAQSAFSAGHVPVRRVQQRVGRQTCTTVCAAPASTTIAAEDLLNRSYYPSRADAANSSKRWYIIDAEGQTLGRLATLAATYIRGKHQATYSPSMDMGAYVVVINADKVTVTGNKPNAKTYFRHVNGRPGSWKIETFNQLQKRIPERIIEHAVKGMLPKGRLGRDIRLHLKVYKGTEHPHDAQQPTNITSHISKKPKDVAALKQQ</sequence>
<organism evidence="6 7">
    <name type="scientific">Tetradesmus obliquus</name>
    <name type="common">Green alga</name>
    <name type="synonym">Acutodesmus obliquus</name>
    <dbReference type="NCBI Taxonomy" id="3088"/>
    <lineage>
        <taxon>Eukaryota</taxon>
        <taxon>Viridiplantae</taxon>
        <taxon>Chlorophyta</taxon>
        <taxon>core chlorophytes</taxon>
        <taxon>Chlorophyceae</taxon>
        <taxon>CS clade</taxon>
        <taxon>Sphaeropleales</taxon>
        <taxon>Scenedesmaceae</taxon>
        <taxon>Tetradesmus</taxon>
    </lineage>
</organism>
<feature type="region of interest" description="Disordered" evidence="5">
    <location>
        <begin position="191"/>
        <end position="220"/>
    </location>
</feature>
<dbReference type="Pfam" id="PF00572">
    <property type="entry name" value="Ribosomal_L13"/>
    <property type="match status" value="1"/>
</dbReference>
<protein>
    <recommendedName>
        <fullName evidence="8">50S ribosomal protein L13, chloroplastic</fullName>
    </recommendedName>
</protein>
<dbReference type="PROSITE" id="PS00783">
    <property type="entry name" value="RIBOSOMAL_L13"/>
    <property type="match status" value="1"/>
</dbReference>
<dbReference type="SUPFAM" id="SSF52161">
    <property type="entry name" value="Ribosomal protein L13"/>
    <property type="match status" value="1"/>
</dbReference>